<name>A0ABQ9JBP4_9CUCU</name>
<accession>A0ABQ9JBP4</accession>
<keyword evidence="2" id="KW-1185">Reference proteome</keyword>
<proteinExistence type="predicted"/>
<organism evidence="1 2">
    <name type="scientific">Molorchus minor</name>
    <dbReference type="NCBI Taxonomy" id="1323400"/>
    <lineage>
        <taxon>Eukaryota</taxon>
        <taxon>Metazoa</taxon>
        <taxon>Ecdysozoa</taxon>
        <taxon>Arthropoda</taxon>
        <taxon>Hexapoda</taxon>
        <taxon>Insecta</taxon>
        <taxon>Pterygota</taxon>
        <taxon>Neoptera</taxon>
        <taxon>Endopterygota</taxon>
        <taxon>Coleoptera</taxon>
        <taxon>Polyphaga</taxon>
        <taxon>Cucujiformia</taxon>
        <taxon>Chrysomeloidea</taxon>
        <taxon>Cerambycidae</taxon>
        <taxon>Lamiinae</taxon>
        <taxon>Monochamini</taxon>
        <taxon>Molorchus</taxon>
    </lineage>
</organism>
<reference evidence="1" key="1">
    <citation type="journal article" date="2023" name="Insect Mol. Biol.">
        <title>Genome sequencing provides insights into the evolution of gene families encoding plant cell wall-degrading enzymes in longhorned beetles.</title>
        <authorList>
            <person name="Shin N.R."/>
            <person name="Okamura Y."/>
            <person name="Kirsch R."/>
            <person name="Pauchet Y."/>
        </authorList>
    </citation>
    <scope>NUCLEOTIDE SEQUENCE</scope>
    <source>
        <strain evidence="1">MMC_N1</strain>
    </source>
</reference>
<gene>
    <name evidence="1" type="ORF">NQ317_009287</name>
</gene>
<protein>
    <submittedName>
        <fullName evidence="1">Uncharacterized protein</fullName>
    </submittedName>
</protein>
<comment type="caution">
    <text evidence="1">The sequence shown here is derived from an EMBL/GenBank/DDBJ whole genome shotgun (WGS) entry which is preliminary data.</text>
</comment>
<evidence type="ECO:0000313" key="2">
    <source>
        <dbReference type="Proteomes" id="UP001162164"/>
    </source>
</evidence>
<evidence type="ECO:0000313" key="1">
    <source>
        <dbReference type="EMBL" id="KAJ8975606.1"/>
    </source>
</evidence>
<dbReference type="Proteomes" id="UP001162164">
    <property type="component" value="Unassembled WGS sequence"/>
</dbReference>
<dbReference type="EMBL" id="JAPWTJ010000793">
    <property type="protein sequence ID" value="KAJ8975606.1"/>
    <property type="molecule type" value="Genomic_DNA"/>
</dbReference>
<sequence>MKDAQLIANSLIIDYCSTLDRSNVTKRNSNSVPNEDLAYLEKFYVNQHEKQKKGKTDFGTDRGYSGTQEHNIRMNKYLLEYEE</sequence>